<dbReference type="PROSITE" id="PS00653">
    <property type="entry name" value="GLYCOSYL_HYDROL_F1_2"/>
    <property type="match status" value="1"/>
</dbReference>
<dbReference type="Proteomes" id="UP000181884">
    <property type="component" value="Unassembled WGS sequence"/>
</dbReference>
<evidence type="ECO:0000256" key="3">
    <source>
        <dbReference type="ARBA" id="ARBA00023295"/>
    </source>
</evidence>
<dbReference type="InterPro" id="IPR001360">
    <property type="entry name" value="Glyco_hydro_1"/>
</dbReference>
<evidence type="ECO:0000256" key="1">
    <source>
        <dbReference type="ARBA" id="ARBA00010838"/>
    </source>
</evidence>
<organism evidence="5 6">
    <name type="scientific">Enterococcus canis</name>
    <dbReference type="NCBI Taxonomy" id="214095"/>
    <lineage>
        <taxon>Bacteria</taxon>
        <taxon>Bacillati</taxon>
        <taxon>Bacillota</taxon>
        <taxon>Bacilli</taxon>
        <taxon>Lactobacillales</taxon>
        <taxon>Enterococcaceae</taxon>
        <taxon>Enterococcus</taxon>
    </lineage>
</organism>
<evidence type="ECO:0008006" key="7">
    <source>
        <dbReference type="Google" id="ProtNLM"/>
    </source>
</evidence>
<comment type="caution">
    <text evidence="5">The sequence shown here is derived from an EMBL/GenBank/DDBJ whole genome shotgun (WGS) entry which is preliminary data.</text>
</comment>
<keyword evidence="3" id="KW-0326">Glycosidase</keyword>
<dbReference type="EMBL" id="JXKH01000004">
    <property type="protein sequence ID" value="OJG18414.1"/>
    <property type="molecule type" value="Genomic_DNA"/>
</dbReference>
<evidence type="ECO:0000313" key="5">
    <source>
        <dbReference type="EMBL" id="OJG18414.1"/>
    </source>
</evidence>
<dbReference type="AlphaFoldDB" id="A0A1L8RFA3"/>
<comment type="similarity">
    <text evidence="1 4">Belongs to the glycosyl hydrolase 1 family.</text>
</comment>
<dbReference type="InterPro" id="IPR033132">
    <property type="entry name" value="GH_1_N_CS"/>
</dbReference>
<dbReference type="InterPro" id="IPR017853">
    <property type="entry name" value="GH"/>
</dbReference>
<evidence type="ECO:0000256" key="4">
    <source>
        <dbReference type="RuleBase" id="RU003690"/>
    </source>
</evidence>
<dbReference type="NCBIfam" id="NF007154">
    <property type="entry name" value="PRK09589.1"/>
    <property type="match status" value="1"/>
</dbReference>
<dbReference type="PANTHER" id="PTHR10353:SF122">
    <property type="entry name" value="6-PHOSPHO-BETA-GLUCOSIDASE ASCB-RELATED"/>
    <property type="match status" value="1"/>
</dbReference>
<gene>
    <name evidence="5" type="ORF">RU97_GL001811</name>
</gene>
<dbReference type="PRINTS" id="PR00131">
    <property type="entry name" value="GLHYDRLASE1"/>
</dbReference>
<dbReference type="Pfam" id="PF00232">
    <property type="entry name" value="Glyco_hydro_1"/>
    <property type="match status" value="1"/>
</dbReference>
<name>A0A1L8RFA3_9ENTE</name>
<proteinExistence type="inferred from homology"/>
<dbReference type="GO" id="GO:0008422">
    <property type="term" value="F:beta-glucosidase activity"/>
    <property type="evidence" value="ECO:0007669"/>
    <property type="project" value="TreeGrafter"/>
</dbReference>
<dbReference type="Gene3D" id="3.20.20.80">
    <property type="entry name" value="Glycosidases"/>
    <property type="match status" value="1"/>
</dbReference>
<dbReference type="STRING" id="214095.RU97_GL001811"/>
<reference evidence="5 6" key="1">
    <citation type="submission" date="2014-12" db="EMBL/GenBank/DDBJ databases">
        <title>Draft genome sequences of 29 type strains of Enterococci.</title>
        <authorList>
            <person name="Zhong Z."/>
            <person name="Sun Z."/>
            <person name="Liu W."/>
            <person name="Zhang W."/>
            <person name="Zhang H."/>
        </authorList>
    </citation>
    <scope>NUCLEOTIDE SEQUENCE [LARGE SCALE GENOMIC DNA]</scope>
    <source>
        <strain evidence="5 6">DSM 17029</strain>
    </source>
</reference>
<accession>A0A1L8RFA3</accession>
<dbReference type="GO" id="GO:0005829">
    <property type="term" value="C:cytosol"/>
    <property type="evidence" value="ECO:0007669"/>
    <property type="project" value="TreeGrafter"/>
</dbReference>
<keyword evidence="2" id="KW-0378">Hydrolase</keyword>
<dbReference type="SUPFAM" id="SSF51445">
    <property type="entry name" value="(Trans)glycosidases"/>
    <property type="match status" value="1"/>
</dbReference>
<sequence length="482" mass="54752">MYMTFSKNFLWGGATAANQCEGAWNIDGKGASIPDHNLGGSLHKKREFTKVIDESKYYPSHSGIDFYHHYKEDIALFAEMGFKVFRLSIAWSRIFPNGDDATPNEAGLAFYDRVFDECAKYGIEPLVTISHFELPYHLGEKYNGFADRRTIDFYVNFATTLFKRYQYKVKYWLTFNEINFGTLAFGARALLGILEENPSEQTRYQALHNMFVASARAVQIGHEINPDFNIGCMLAYITMYPLTCSPEDVLTCRQMNQKLNWFCGDVQVKGSYPYYMQEYFKEKGIQLAISDEDEADLKAGTVDFYSFSYYMTTCIAAQPENGDKTGGNLFGGNKNPHLETSEWGWQIDPVGLRYTLNELYDRYQVPLMVVENGLGAVDVVEADGSIHDEYRIDYLRKHIMEMDKALKDGVDLIGYTSWGCIDLVSGGTGEMAKRYGFIYVDKDDEGQGTLARSKKDSFDWYKQVIASNGTELASKEVVGTLN</sequence>
<protein>
    <recommendedName>
        <fullName evidence="7">6-phospho-beta-glucosidase</fullName>
    </recommendedName>
</protein>
<dbReference type="PANTHER" id="PTHR10353">
    <property type="entry name" value="GLYCOSYL HYDROLASE"/>
    <property type="match status" value="1"/>
</dbReference>
<dbReference type="GO" id="GO:0016052">
    <property type="term" value="P:carbohydrate catabolic process"/>
    <property type="evidence" value="ECO:0007669"/>
    <property type="project" value="TreeGrafter"/>
</dbReference>
<evidence type="ECO:0000256" key="2">
    <source>
        <dbReference type="ARBA" id="ARBA00022801"/>
    </source>
</evidence>
<dbReference type="FunFam" id="3.20.20.80:FF:000004">
    <property type="entry name" value="Beta-glucosidase 6-phospho-beta-glucosidase"/>
    <property type="match status" value="1"/>
</dbReference>
<keyword evidence="6" id="KW-1185">Reference proteome</keyword>
<evidence type="ECO:0000313" key="6">
    <source>
        <dbReference type="Proteomes" id="UP000181884"/>
    </source>
</evidence>